<dbReference type="InterPro" id="IPR011049">
    <property type="entry name" value="Serralysin-like_metalloprot_C"/>
</dbReference>
<organism evidence="1 2">
    <name type="scientific">Microvirga guangxiensis</name>
    <dbReference type="NCBI Taxonomy" id="549386"/>
    <lineage>
        <taxon>Bacteria</taxon>
        <taxon>Pseudomonadati</taxon>
        <taxon>Pseudomonadota</taxon>
        <taxon>Alphaproteobacteria</taxon>
        <taxon>Hyphomicrobiales</taxon>
        <taxon>Methylobacteriaceae</taxon>
        <taxon>Microvirga</taxon>
    </lineage>
</organism>
<keyword evidence="2" id="KW-1185">Reference proteome</keyword>
<dbReference type="SUPFAM" id="SSF51120">
    <property type="entry name" value="beta-Roll"/>
    <property type="match status" value="2"/>
</dbReference>
<dbReference type="Proteomes" id="UP000199569">
    <property type="component" value="Unassembled WGS sequence"/>
</dbReference>
<dbReference type="PROSITE" id="PS00330">
    <property type="entry name" value="HEMOLYSIN_CALCIUM"/>
    <property type="match status" value="1"/>
</dbReference>
<dbReference type="Gene3D" id="2.150.10.10">
    <property type="entry name" value="Serralysin-like metalloprotease, C-terminal"/>
    <property type="match status" value="1"/>
</dbReference>
<proteinExistence type="predicted"/>
<dbReference type="InterPro" id="IPR001343">
    <property type="entry name" value="Hemolysn_Ca-bd"/>
</dbReference>
<sequence>MSPSQLVASENYQTWTGTDGDDVHEVGPNIIGKFDGGGGNDTLRVTEAGFVRLYDLDITSIETIEGADGDTTYHLGQDVLPKIKHLKGGNGHNILLFSGNALDLTSLTLTNIHEITYTTFSATTPAHIVVRDFQTAMLVKVSPYNTVYVTLAEGTFTDAQRQALYERGVIYLRDSAGDYINPRPLMNNFHEDRMQTEAGKPGLLDQGTQMLFQGAAPHMKSLIVRTAGFQDIFDLYGIQVTQGGAVSLSGPMAQGVDVLVDGIVIGSVKAWSFAGIEITFNVNASSARVQEVLRALTYTNTDALQVSQKKIEVIVSDPDGLTDRAVIEATVAPGGTQFEMPAEWKGLGNFGDDHFSTREGLQLPFNGIYGGGGRDTLFLSGGGSFYIRDGYIINVETIRGSNRDDVVTVESKALKDVQLIDLRGQATGDHDVVRLNGTFFDLTAKVFESVDVIDLMHHGTVVALDSVETARLIDGRDTANDHIILTNGVFSAHDISILRANGIERITDGNGSIADPLPSPDENLRLVGTRSKDALNGGKGNDTILGKSGNDVLTGGAGADHFVFDTALGKGTTKKNQNKKVNLDTITDFNRGEDKILLDNAIFKKLGKGSIGSPGALNKSFFKKNKATDKNDYLIYKKGVVYYDADGSGTKYKPVEFIKLSNKAALSAADFLII</sequence>
<evidence type="ECO:0000313" key="1">
    <source>
        <dbReference type="EMBL" id="SCY51490.1"/>
    </source>
</evidence>
<dbReference type="RefSeq" id="WP_139165444.1">
    <property type="nucleotide sequence ID" value="NZ_FMVJ01000004.1"/>
</dbReference>
<dbReference type="PRINTS" id="PR00313">
    <property type="entry name" value="CABNDNGRPT"/>
</dbReference>
<evidence type="ECO:0000313" key="2">
    <source>
        <dbReference type="Proteomes" id="UP000199569"/>
    </source>
</evidence>
<name>A0A1G5GJT4_9HYPH</name>
<protein>
    <recommendedName>
        <fullName evidence="3">Ca2+-binding protein, RTX toxin-related</fullName>
    </recommendedName>
</protein>
<accession>A0A1G5GJT4</accession>
<dbReference type="EMBL" id="FMVJ01000004">
    <property type="protein sequence ID" value="SCY51490.1"/>
    <property type="molecule type" value="Genomic_DNA"/>
</dbReference>
<reference evidence="1 2" key="1">
    <citation type="submission" date="2016-10" db="EMBL/GenBank/DDBJ databases">
        <authorList>
            <person name="de Groot N.N."/>
        </authorList>
    </citation>
    <scope>NUCLEOTIDE SEQUENCE [LARGE SCALE GENOMIC DNA]</scope>
    <source>
        <strain evidence="1 2">CGMCC 1.7666</strain>
    </source>
</reference>
<dbReference type="GO" id="GO:0005509">
    <property type="term" value="F:calcium ion binding"/>
    <property type="evidence" value="ECO:0007669"/>
    <property type="project" value="InterPro"/>
</dbReference>
<dbReference type="Pfam" id="PF00353">
    <property type="entry name" value="HemolysinCabind"/>
    <property type="match status" value="1"/>
</dbReference>
<gene>
    <name evidence="1" type="ORF">SAMN02927923_01528</name>
</gene>
<dbReference type="OrthoDB" id="8016047at2"/>
<dbReference type="InterPro" id="IPR018511">
    <property type="entry name" value="Hemolysin-typ_Ca-bd_CS"/>
</dbReference>
<dbReference type="GO" id="GO:0005615">
    <property type="term" value="C:extracellular space"/>
    <property type="evidence" value="ECO:0007669"/>
    <property type="project" value="InterPro"/>
</dbReference>
<evidence type="ECO:0008006" key="3">
    <source>
        <dbReference type="Google" id="ProtNLM"/>
    </source>
</evidence>
<dbReference type="AlphaFoldDB" id="A0A1G5GJT4"/>
<dbReference type="STRING" id="549386.SAMN02927923_01528"/>